<evidence type="ECO:0000313" key="2">
    <source>
        <dbReference type="Proteomes" id="UP001209257"/>
    </source>
</evidence>
<accession>A0ABT2VKK8</accession>
<proteinExistence type="predicted"/>
<comment type="caution">
    <text evidence="1">The sequence shown here is derived from an EMBL/GenBank/DDBJ whole genome shotgun (WGS) entry which is preliminary data.</text>
</comment>
<protein>
    <submittedName>
        <fullName evidence="1">Uncharacterized protein</fullName>
    </submittedName>
</protein>
<sequence>MLQWIRRFWQRRQEAQARAYRRAAIEQSNNVVDFCEHLAAKRNAEPRYDPVSLTSCGLLRKRPYAPPNDSTDNQQ</sequence>
<evidence type="ECO:0000313" key="1">
    <source>
        <dbReference type="EMBL" id="MCU7553825.1"/>
    </source>
</evidence>
<organism evidence="1 2">
    <name type="scientific">Alteromonas salexigens</name>
    <dbReference type="NCBI Taxonomy" id="2982530"/>
    <lineage>
        <taxon>Bacteria</taxon>
        <taxon>Pseudomonadati</taxon>
        <taxon>Pseudomonadota</taxon>
        <taxon>Gammaproteobacteria</taxon>
        <taxon>Alteromonadales</taxon>
        <taxon>Alteromonadaceae</taxon>
        <taxon>Alteromonas/Salinimonas group</taxon>
        <taxon>Alteromonas</taxon>
    </lineage>
</organism>
<reference evidence="2" key="1">
    <citation type="submission" date="2023-07" db="EMBL/GenBank/DDBJ databases">
        <title>Study on multiphase classification of strain Alteromonas salexigens isolated from the Yellow Sea.</title>
        <authorList>
            <person name="Sun L."/>
        </authorList>
    </citation>
    <scope>NUCLEOTIDE SEQUENCE [LARGE SCALE GENOMIC DNA]</scope>
    <source>
        <strain evidence="2">ASW11-19</strain>
    </source>
</reference>
<dbReference type="EMBL" id="JAOTJC010000006">
    <property type="protein sequence ID" value="MCU7553825.1"/>
    <property type="molecule type" value="Genomic_DNA"/>
</dbReference>
<gene>
    <name evidence="1" type="ORF">OCL06_04355</name>
</gene>
<keyword evidence="2" id="KW-1185">Reference proteome</keyword>
<name>A0ABT2VKK8_9ALTE</name>
<dbReference type="RefSeq" id="WP_262992527.1">
    <property type="nucleotide sequence ID" value="NZ_JAOTJC010000006.1"/>
</dbReference>
<dbReference type="Proteomes" id="UP001209257">
    <property type="component" value="Unassembled WGS sequence"/>
</dbReference>